<feature type="compositionally biased region" description="Polar residues" evidence="6">
    <location>
        <begin position="488"/>
        <end position="500"/>
    </location>
</feature>
<evidence type="ECO:0000256" key="3">
    <source>
        <dbReference type="ARBA" id="ARBA00023163"/>
    </source>
</evidence>
<keyword evidence="4 5" id="KW-0539">Nucleus</keyword>
<evidence type="ECO:0000256" key="4">
    <source>
        <dbReference type="ARBA" id="ARBA00023242"/>
    </source>
</evidence>
<dbReference type="InterPro" id="IPR036390">
    <property type="entry name" value="WH_DNA-bd_sf"/>
</dbReference>
<feature type="region of interest" description="Disordered" evidence="6">
    <location>
        <begin position="165"/>
        <end position="217"/>
    </location>
</feature>
<reference evidence="8" key="1">
    <citation type="submission" date="2022-07" db="EMBL/GenBank/DDBJ databases">
        <title>Phylogenomic reconstructions and comparative analyses of Kickxellomycotina fungi.</title>
        <authorList>
            <person name="Reynolds N.K."/>
            <person name="Stajich J.E."/>
            <person name="Barry K."/>
            <person name="Grigoriev I.V."/>
            <person name="Crous P."/>
            <person name="Smith M.E."/>
        </authorList>
    </citation>
    <scope>NUCLEOTIDE SEQUENCE</scope>
    <source>
        <strain evidence="8">BCRC 34297</strain>
    </source>
</reference>
<organism evidence="8 9">
    <name type="scientific">Coemansia pectinata</name>
    <dbReference type="NCBI Taxonomy" id="1052879"/>
    <lineage>
        <taxon>Eukaryota</taxon>
        <taxon>Fungi</taxon>
        <taxon>Fungi incertae sedis</taxon>
        <taxon>Zoopagomycota</taxon>
        <taxon>Kickxellomycotina</taxon>
        <taxon>Kickxellomycetes</taxon>
        <taxon>Kickxellales</taxon>
        <taxon>Kickxellaceae</taxon>
        <taxon>Coemansia</taxon>
    </lineage>
</organism>
<dbReference type="Gene3D" id="1.10.10.10">
    <property type="entry name" value="Winged helix-like DNA-binding domain superfamily/Winged helix DNA-binding domain"/>
    <property type="match status" value="1"/>
</dbReference>
<dbReference type="EMBL" id="JANBUH010000048">
    <property type="protein sequence ID" value="KAJ2755783.1"/>
    <property type="molecule type" value="Genomic_DNA"/>
</dbReference>
<accession>A0A9W8GYA3</accession>
<evidence type="ECO:0000256" key="6">
    <source>
        <dbReference type="SAM" id="MobiDB-lite"/>
    </source>
</evidence>
<dbReference type="CDD" id="cd20024">
    <property type="entry name" value="FH_FOXJ2-like"/>
    <property type="match status" value="1"/>
</dbReference>
<dbReference type="FunFam" id="1.10.10.10:FF:000135">
    <property type="entry name" value="forkhead box protein G1"/>
    <property type="match status" value="1"/>
</dbReference>
<dbReference type="SMART" id="SM00339">
    <property type="entry name" value="FH"/>
    <property type="match status" value="1"/>
</dbReference>
<keyword evidence="1" id="KW-0805">Transcription regulation</keyword>
<dbReference type="Pfam" id="PF00250">
    <property type="entry name" value="Forkhead"/>
    <property type="match status" value="1"/>
</dbReference>
<dbReference type="AlphaFoldDB" id="A0A9W8GYA3"/>
<evidence type="ECO:0000256" key="2">
    <source>
        <dbReference type="ARBA" id="ARBA00023125"/>
    </source>
</evidence>
<dbReference type="SUPFAM" id="SSF46785">
    <property type="entry name" value="Winged helix' DNA-binding domain"/>
    <property type="match status" value="1"/>
</dbReference>
<keyword evidence="9" id="KW-1185">Reference proteome</keyword>
<dbReference type="PANTHER" id="PTHR46078">
    <property type="entry name" value="FORKHEAD BOX PROTEIN J2 FAMILY MEMBER"/>
    <property type="match status" value="1"/>
</dbReference>
<dbReference type="PANTHER" id="PTHR46078:SF2">
    <property type="entry name" value="FORK-HEAD DOMAIN-CONTAINING PROTEIN"/>
    <property type="match status" value="1"/>
</dbReference>
<protein>
    <recommendedName>
        <fullName evidence="7">Fork-head domain-containing protein</fullName>
    </recommendedName>
</protein>
<feature type="region of interest" description="Disordered" evidence="6">
    <location>
        <begin position="465"/>
        <end position="543"/>
    </location>
</feature>
<dbReference type="GO" id="GO:0005634">
    <property type="term" value="C:nucleus"/>
    <property type="evidence" value="ECO:0007669"/>
    <property type="project" value="UniProtKB-SubCell"/>
</dbReference>
<dbReference type="PROSITE" id="PS50039">
    <property type="entry name" value="FORK_HEAD_3"/>
    <property type="match status" value="1"/>
</dbReference>
<dbReference type="PROSITE" id="PS00657">
    <property type="entry name" value="FORK_HEAD_1"/>
    <property type="match status" value="1"/>
</dbReference>
<dbReference type="InterPro" id="IPR045912">
    <property type="entry name" value="FOXJ2/3-like"/>
</dbReference>
<name>A0A9W8GYA3_9FUNG</name>
<dbReference type="Proteomes" id="UP001140011">
    <property type="component" value="Unassembled WGS sequence"/>
</dbReference>
<comment type="subcellular location">
    <subcellularLocation>
        <location evidence="5">Nucleus</location>
    </subcellularLocation>
</comment>
<sequence>MVPARAQHKVPFISLFPMDRDGGRPPYPLDEKAVYPEVLPGGFINPFSVPPADAQQRMQASAAVPQPAMPSSASIQQLSASLHTHHLQQLQQQQHRVLHRQSFDISMLPAMPPPTQPPGLQFQHRPSHLPFRNEIFGMVPSQNASISSMPLQQRQSEFDIDAAFPHMSSGLHSNGNMPATAPAAGLSHAGSTNTSLSMNSPSQASTKSSSVTGINPPGPPDIALLLSGAAQLKTHTAGKPPYSYATLITYALLHHPRKQMTLNEIYNWAMDNYPYFKSAGSGWKNSIRHNLSLNKTFVRIPRPANEPGKGAYWTVDLAVLDSTMNNAGKPPPMHRCSLPRDGQLDALGGMPMHMSSGSGTAFAAPLQPQLPMQTQPPLSFTSPGIRQSELATINPFLMSVTSSISEMGANHPMSHGHGAFALRRASLQVLPSNRYQPYPAAPMGAPGGRVTPMGDGVAETTTTTFDAPNSLSGLNPFTTPAATAPSVEESSMQSFESFLQTERPKSARPPPLPNGAEGFTNSANNSQSVHIEPSAPTPADIIGTSARDSGYNALANENILMSLKTRLQVKPTSSLPSHLLTPQQTSNLGGATVHKQMSESLEDIGNKDGPPAIGSHLATASQPVSDVDRNQAQAQNLAYGAPINNGSAGSGLSNMGDISTYFTFSDAHEPPPT</sequence>
<dbReference type="PROSITE" id="PS00658">
    <property type="entry name" value="FORK_HEAD_2"/>
    <property type="match status" value="1"/>
</dbReference>
<dbReference type="GO" id="GO:0000981">
    <property type="term" value="F:DNA-binding transcription factor activity, RNA polymerase II-specific"/>
    <property type="evidence" value="ECO:0007669"/>
    <property type="project" value="TreeGrafter"/>
</dbReference>
<dbReference type="InterPro" id="IPR030456">
    <property type="entry name" value="TF_fork_head_CS_2"/>
</dbReference>
<dbReference type="InterPro" id="IPR036388">
    <property type="entry name" value="WH-like_DNA-bd_sf"/>
</dbReference>
<proteinExistence type="predicted"/>
<evidence type="ECO:0000313" key="9">
    <source>
        <dbReference type="Proteomes" id="UP001140011"/>
    </source>
</evidence>
<dbReference type="OrthoDB" id="5954824at2759"/>
<feature type="compositionally biased region" description="Polar residues" evidence="6">
    <location>
        <begin position="465"/>
        <end position="481"/>
    </location>
</feature>
<feature type="compositionally biased region" description="Polar residues" evidence="6">
    <location>
        <begin position="189"/>
        <end position="213"/>
    </location>
</feature>
<dbReference type="InterPro" id="IPR001766">
    <property type="entry name" value="Fork_head_dom"/>
</dbReference>
<dbReference type="PRINTS" id="PR00053">
    <property type="entry name" value="FORKHEAD"/>
</dbReference>
<evidence type="ECO:0000256" key="5">
    <source>
        <dbReference type="PROSITE-ProRule" id="PRU00089"/>
    </source>
</evidence>
<keyword evidence="2 5" id="KW-0238">DNA-binding</keyword>
<evidence type="ECO:0000313" key="8">
    <source>
        <dbReference type="EMBL" id="KAJ2755783.1"/>
    </source>
</evidence>
<feature type="DNA-binding region" description="Fork-head" evidence="5">
    <location>
        <begin position="239"/>
        <end position="316"/>
    </location>
</feature>
<feature type="domain" description="Fork-head" evidence="7">
    <location>
        <begin position="239"/>
        <end position="316"/>
    </location>
</feature>
<comment type="caution">
    <text evidence="8">The sequence shown here is derived from an EMBL/GenBank/DDBJ whole genome shotgun (WGS) entry which is preliminary data.</text>
</comment>
<gene>
    <name evidence="8" type="ORF">GGI19_001366</name>
</gene>
<keyword evidence="3" id="KW-0804">Transcription</keyword>
<dbReference type="InterPro" id="IPR018122">
    <property type="entry name" value="TF_fork_head_CS_1"/>
</dbReference>
<feature type="compositionally biased region" description="Polar residues" evidence="6">
    <location>
        <begin position="519"/>
        <end position="529"/>
    </location>
</feature>
<evidence type="ECO:0000259" key="7">
    <source>
        <dbReference type="PROSITE" id="PS50039"/>
    </source>
</evidence>
<evidence type="ECO:0000256" key="1">
    <source>
        <dbReference type="ARBA" id="ARBA00023015"/>
    </source>
</evidence>
<feature type="region of interest" description="Disordered" evidence="6">
    <location>
        <begin position="605"/>
        <end position="626"/>
    </location>
</feature>
<dbReference type="GO" id="GO:0000978">
    <property type="term" value="F:RNA polymerase II cis-regulatory region sequence-specific DNA binding"/>
    <property type="evidence" value="ECO:0007669"/>
    <property type="project" value="TreeGrafter"/>
</dbReference>